<protein>
    <submittedName>
        <fullName evidence="6">Cytochrome P450</fullName>
    </submittedName>
</protein>
<accession>A0A914C9Q0</accession>
<evidence type="ECO:0000313" key="5">
    <source>
        <dbReference type="Proteomes" id="UP000887540"/>
    </source>
</evidence>
<dbReference type="InterPro" id="IPR002401">
    <property type="entry name" value="Cyt_P450_E_grp-I"/>
</dbReference>
<keyword evidence="4" id="KW-0560">Oxidoreductase</keyword>
<dbReference type="Proteomes" id="UP000887540">
    <property type="component" value="Unplaced"/>
</dbReference>
<dbReference type="GO" id="GO:0006805">
    <property type="term" value="P:xenobiotic metabolic process"/>
    <property type="evidence" value="ECO:0007669"/>
    <property type="project" value="TreeGrafter"/>
</dbReference>
<dbReference type="WBParaSite" id="ACRNAN_Path_657.g2470.t1">
    <property type="protein sequence ID" value="ACRNAN_Path_657.g2470.t1"/>
    <property type="gene ID" value="ACRNAN_Path_657.g2470"/>
</dbReference>
<comment type="similarity">
    <text evidence="1">Belongs to the cytochrome P450 family.</text>
</comment>
<name>A0A914C9Q0_9BILA</name>
<dbReference type="AlphaFoldDB" id="A0A914C9Q0"/>
<organism evidence="5 6">
    <name type="scientific">Acrobeloides nanus</name>
    <dbReference type="NCBI Taxonomy" id="290746"/>
    <lineage>
        <taxon>Eukaryota</taxon>
        <taxon>Metazoa</taxon>
        <taxon>Ecdysozoa</taxon>
        <taxon>Nematoda</taxon>
        <taxon>Chromadorea</taxon>
        <taxon>Rhabditida</taxon>
        <taxon>Tylenchina</taxon>
        <taxon>Cephalobomorpha</taxon>
        <taxon>Cephaloboidea</taxon>
        <taxon>Cephalobidae</taxon>
        <taxon>Acrobeloides</taxon>
    </lineage>
</organism>
<keyword evidence="5" id="KW-1185">Reference proteome</keyword>
<dbReference type="GO" id="GO:0016712">
    <property type="term" value="F:oxidoreductase activity, acting on paired donors, with incorporation or reduction of molecular oxygen, reduced flavin or flavoprotein as one donor, and incorporation of one atom of oxygen"/>
    <property type="evidence" value="ECO:0007669"/>
    <property type="project" value="TreeGrafter"/>
</dbReference>
<dbReference type="PRINTS" id="PR00463">
    <property type="entry name" value="EP450I"/>
</dbReference>
<keyword evidence="4" id="KW-0503">Monooxygenase</keyword>
<reference evidence="6" key="1">
    <citation type="submission" date="2022-11" db="UniProtKB">
        <authorList>
            <consortium name="WormBaseParasite"/>
        </authorList>
    </citation>
    <scope>IDENTIFICATION</scope>
</reference>
<dbReference type="InterPro" id="IPR036396">
    <property type="entry name" value="Cyt_P450_sf"/>
</dbReference>
<evidence type="ECO:0000313" key="6">
    <source>
        <dbReference type="WBParaSite" id="ACRNAN_Path_657.g2470.t1"/>
    </source>
</evidence>
<dbReference type="InterPro" id="IPR001128">
    <property type="entry name" value="Cyt_P450"/>
</dbReference>
<dbReference type="InterPro" id="IPR050182">
    <property type="entry name" value="Cytochrome_P450_fam2"/>
</dbReference>
<dbReference type="SUPFAM" id="SSF48264">
    <property type="entry name" value="Cytochrome P450"/>
    <property type="match status" value="1"/>
</dbReference>
<dbReference type="GO" id="GO:0006082">
    <property type="term" value="P:organic acid metabolic process"/>
    <property type="evidence" value="ECO:0007669"/>
    <property type="project" value="TreeGrafter"/>
</dbReference>
<dbReference type="Gene3D" id="1.10.630.10">
    <property type="entry name" value="Cytochrome P450"/>
    <property type="match status" value="1"/>
</dbReference>
<keyword evidence="2" id="KW-0479">Metal-binding</keyword>
<keyword evidence="3" id="KW-0408">Iron</keyword>
<dbReference type="GO" id="GO:0020037">
    <property type="term" value="F:heme binding"/>
    <property type="evidence" value="ECO:0007669"/>
    <property type="project" value="InterPro"/>
</dbReference>
<dbReference type="PANTHER" id="PTHR24300:SF375">
    <property type="entry name" value="CYTOCHROME P450 FAMILY"/>
    <property type="match status" value="1"/>
</dbReference>
<dbReference type="GO" id="GO:0005506">
    <property type="term" value="F:iron ion binding"/>
    <property type="evidence" value="ECO:0007669"/>
    <property type="project" value="InterPro"/>
</dbReference>
<evidence type="ECO:0000256" key="1">
    <source>
        <dbReference type="ARBA" id="ARBA00010617"/>
    </source>
</evidence>
<proteinExistence type="inferred from homology"/>
<evidence type="ECO:0000256" key="2">
    <source>
        <dbReference type="ARBA" id="ARBA00022723"/>
    </source>
</evidence>
<dbReference type="PANTHER" id="PTHR24300">
    <property type="entry name" value="CYTOCHROME P450 508A4-RELATED"/>
    <property type="match status" value="1"/>
</dbReference>
<evidence type="ECO:0000256" key="3">
    <source>
        <dbReference type="ARBA" id="ARBA00023004"/>
    </source>
</evidence>
<sequence length="140" mass="15976">MSRFVETTTNTTNFGILYLMMNPKVQKKMQEELDKVVGDIRQVSLNDRPNLSYTNAVCNETQRLCNLLIQSPFHRTTNDVNINGYAIKEGTTIVPQLSNILYDEKITPADKNQTLEKINGFTAQPPPFKCCLERRIPIIV</sequence>
<evidence type="ECO:0000256" key="4">
    <source>
        <dbReference type="ARBA" id="ARBA00023033"/>
    </source>
</evidence>
<dbReference type="GO" id="GO:0005737">
    <property type="term" value="C:cytoplasm"/>
    <property type="evidence" value="ECO:0007669"/>
    <property type="project" value="TreeGrafter"/>
</dbReference>
<dbReference type="Pfam" id="PF00067">
    <property type="entry name" value="p450"/>
    <property type="match status" value="1"/>
</dbReference>